<keyword evidence="10" id="KW-1185">Reference proteome</keyword>
<name>A0A9N9QNK0_9CUCU</name>
<dbReference type="AlphaFoldDB" id="A0A9N9QNK0"/>
<evidence type="ECO:0000259" key="7">
    <source>
        <dbReference type="Pfam" id="PF13873"/>
    </source>
</evidence>
<comment type="subunit">
    <text evidence="1">Self-associates forming complexes of several hundred monomers.</text>
</comment>
<evidence type="ECO:0000256" key="1">
    <source>
        <dbReference type="ARBA" id="ARBA00011764"/>
    </source>
</evidence>
<dbReference type="EMBL" id="OU892283">
    <property type="protein sequence ID" value="CAG9771751.1"/>
    <property type="molecule type" value="Genomic_DNA"/>
</dbReference>
<evidence type="ECO:0000256" key="5">
    <source>
        <dbReference type="ARBA" id="ARBA00025466"/>
    </source>
</evidence>
<evidence type="ECO:0000256" key="2">
    <source>
        <dbReference type="ARBA" id="ARBA00016807"/>
    </source>
</evidence>
<reference evidence="9" key="1">
    <citation type="submission" date="2022-01" db="EMBL/GenBank/DDBJ databases">
        <authorList>
            <person name="King R."/>
        </authorList>
    </citation>
    <scope>NUCLEOTIDE SEQUENCE</scope>
</reference>
<dbReference type="PANTHER" id="PTHR23098:SF23">
    <property type="entry name" value="MYB-RELATED TRANSCRIPTION FACTOR, PARTNER OF PROFILIN-LIKE ISOFORM X2-RELATED"/>
    <property type="match status" value="1"/>
</dbReference>
<evidence type="ECO:0000313" key="10">
    <source>
        <dbReference type="Proteomes" id="UP001152799"/>
    </source>
</evidence>
<keyword evidence="4" id="KW-0804">Transcription</keyword>
<evidence type="ECO:0000313" key="8">
    <source>
        <dbReference type="EMBL" id="CAG9771751.1"/>
    </source>
</evidence>
<evidence type="ECO:0000256" key="3">
    <source>
        <dbReference type="ARBA" id="ARBA00023015"/>
    </source>
</evidence>
<dbReference type="InterPro" id="IPR028002">
    <property type="entry name" value="Myb_DNA-bind_5"/>
</dbReference>
<dbReference type="Pfam" id="PF13873">
    <property type="entry name" value="Myb_DNA-bind_5"/>
    <property type="match status" value="1"/>
</dbReference>
<accession>A0A9N9QNK0</accession>
<sequence>MASFKIKECHWEVLMAYMEEHKDFANGRFLGLQGRETQRKMWSTIANRLNALGYGERSAEKWQKTWADFKHNLKKKGQMINSDLHGTGGGGHSSAPFNSFELRALNIFGGKTFYAGAGSTELGILSPSISQPKANTTPESLDVIALDDDDLKFKKPNTSAEPQPSPWRSFNKTLATRKQTTRVTTDYHDHDYEGTPPTKKKKDHSDEAYRETIDILKEIKETIHQGLSEIKEVLDSRLQQIAEGVNSGK</sequence>
<dbReference type="PANTHER" id="PTHR23098">
    <property type="entry name" value="AGAP001331-PA-RELATED"/>
    <property type="match status" value="1"/>
</dbReference>
<dbReference type="GO" id="GO:0005634">
    <property type="term" value="C:nucleus"/>
    <property type="evidence" value="ECO:0007669"/>
    <property type="project" value="TreeGrafter"/>
</dbReference>
<gene>
    <name evidence="8" type="ORF">CEUTPL_LOCUS12176</name>
    <name evidence="9" type="ORF">CEUTPL_LOCUS13637</name>
</gene>
<dbReference type="EMBL" id="OU892285">
    <property type="protein sequence ID" value="CAG9773240.1"/>
    <property type="molecule type" value="Genomic_DNA"/>
</dbReference>
<proteinExistence type="predicted"/>
<protein>
    <recommendedName>
        <fullName evidence="2">Regulatory protein zeste</fullName>
    </recommendedName>
</protein>
<evidence type="ECO:0000256" key="6">
    <source>
        <dbReference type="SAM" id="MobiDB-lite"/>
    </source>
</evidence>
<dbReference type="Proteomes" id="UP001152799">
    <property type="component" value="Chromosome 7"/>
</dbReference>
<comment type="function">
    <text evidence="5">Involved in transvection phenomena (= synapsis-dependent gene expression), where the synaptic pairing of chromosomes carrying genes with which zeste interacts influences the expression of these genes. Zeste binds to DNA and stimulates transcription from a nearby promoter.</text>
</comment>
<feature type="region of interest" description="Disordered" evidence="6">
    <location>
        <begin position="187"/>
        <end position="207"/>
    </location>
</feature>
<evidence type="ECO:0000313" key="9">
    <source>
        <dbReference type="EMBL" id="CAG9773240.1"/>
    </source>
</evidence>
<evidence type="ECO:0000256" key="4">
    <source>
        <dbReference type="ARBA" id="ARBA00023163"/>
    </source>
</evidence>
<feature type="domain" description="Myb/SANT-like DNA-binding" evidence="7">
    <location>
        <begin position="12"/>
        <end position="77"/>
    </location>
</feature>
<dbReference type="OrthoDB" id="7540822at2759"/>
<organism evidence="9 10">
    <name type="scientific">Ceutorhynchus assimilis</name>
    <name type="common">cabbage seed weevil</name>
    <dbReference type="NCBI Taxonomy" id="467358"/>
    <lineage>
        <taxon>Eukaryota</taxon>
        <taxon>Metazoa</taxon>
        <taxon>Ecdysozoa</taxon>
        <taxon>Arthropoda</taxon>
        <taxon>Hexapoda</taxon>
        <taxon>Insecta</taxon>
        <taxon>Pterygota</taxon>
        <taxon>Neoptera</taxon>
        <taxon>Endopterygota</taxon>
        <taxon>Coleoptera</taxon>
        <taxon>Polyphaga</taxon>
        <taxon>Cucujiformia</taxon>
        <taxon>Curculionidae</taxon>
        <taxon>Ceutorhynchinae</taxon>
        <taxon>Ceutorhynchus</taxon>
    </lineage>
</organism>
<keyword evidence="3" id="KW-0805">Transcription regulation</keyword>
<dbReference type="Proteomes" id="UP001152799">
    <property type="component" value="Chromosome 9"/>
</dbReference>